<evidence type="ECO:0000313" key="1">
    <source>
        <dbReference type="EMBL" id="KAI3797790.1"/>
    </source>
</evidence>
<gene>
    <name evidence="1" type="ORF">L1987_33053</name>
</gene>
<comment type="caution">
    <text evidence="1">The sequence shown here is derived from an EMBL/GenBank/DDBJ whole genome shotgun (WGS) entry which is preliminary data.</text>
</comment>
<reference evidence="2" key="1">
    <citation type="journal article" date="2022" name="Mol. Ecol. Resour.">
        <title>The genomes of chicory, endive, great burdock and yacon provide insights into Asteraceae palaeo-polyploidization history and plant inulin production.</title>
        <authorList>
            <person name="Fan W."/>
            <person name="Wang S."/>
            <person name="Wang H."/>
            <person name="Wang A."/>
            <person name="Jiang F."/>
            <person name="Liu H."/>
            <person name="Zhao H."/>
            <person name="Xu D."/>
            <person name="Zhang Y."/>
        </authorList>
    </citation>
    <scope>NUCLEOTIDE SEQUENCE [LARGE SCALE GENOMIC DNA]</scope>
    <source>
        <strain evidence="2">cv. Yunnan</strain>
    </source>
</reference>
<dbReference type="Proteomes" id="UP001056120">
    <property type="component" value="Linkage Group LG11"/>
</dbReference>
<organism evidence="1 2">
    <name type="scientific">Smallanthus sonchifolius</name>
    <dbReference type="NCBI Taxonomy" id="185202"/>
    <lineage>
        <taxon>Eukaryota</taxon>
        <taxon>Viridiplantae</taxon>
        <taxon>Streptophyta</taxon>
        <taxon>Embryophyta</taxon>
        <taxon>Tracheophyta</taxon>
        <taxon>Spermatophyta</taxon>
        <taxon>Magnoliopsida</taxon>
        <taxon>eudicotyledons</taxon>
        <taxon>Gunneridae</taxon>
        <taxon>Pentapetalae</taxon>
        <taxon>asterids</taxon>
        <taxon>campanulids</taxon>
        <taxon>Asterales</taxon>
        <taxon>Asteraceae</taxon>
        <taxon>Asteroideae</taxon>
        <taxon>Heliantheae alliance</taxon>
        <taxon>Millerieae</taxon>
        <taxon>Smallanthus</taxon>
    </lineage>
</organism>
<keyword evidence="2" id="KW-1185">Reference proteome</keyword>
<accession>A0ACB9HPZ7</accession>
<protein>
    <submittedName>
        <fullName evidence="1">Uncharacterized protein</fullName>
    </submittedName>
</protein>
<evidence type="ECO:0000313" key="2">
    <source>
        <dbReference type="Proteomes" id="UP001056120"/>
    </source>
</evidence>
<name>A0ACB9HPZ7_9ASTR</name>
<proteinExistence type="predicted"/>
<reference evidence="1 2" key="2">
    <citation type="journal article" date="2022" name="Mol. Ecol. Resour.">
        <title>The genomes of chicory, endive, great burdock and yacon provide insights into Asteraceae paleo-polyploidization history and plant inulin production.</title>
        <authorList>
            <person name="Fan W."/>
            <person name="Wang S."/>
            <person name="Wang H."/>
            <person name="Wang A."/>
            <person name="Jiang F."/>
            <person name="Liu H."/>
            <person name="Zhao H."/>
            <person name="Xu D."/>
            <person name="Zhang Y."/>
        </authorList>
    </citation>
    <scope>NUCLEOTIDE SEQUENCE [LARGE SCALE GENOMIC DNA]</scope>
    <source>
        <strain evidence="2">cv. Yunnan</strain>
        <tissue evidence="1">Leaves</tissue>
    </source>
</reference>
<sequence length="150" mass="16111">MKGVALRLSYEEEAGGAFGSTPSQQIGQQIKQVNISTPNTSVSGQPGATPRSVSTPVMGIVSRGPTQTNPENTFVPPQQGPIHTRSQLPMTQLLAAQNILYLPYTPYYPWQNMGMTTTPLYQTGPFVLSNPAPRNVGRDMPQAENGGVIL</sequence>
<dbReference type="EMBL" id="CM042028">
    <property type="protein sequence ID" value="KAI3797790.1"/>
    <property type="molecule type" value="Genomic_DNA"/>
</dbReference>